<keyword evidence="2" id="KW-1185">Reference proteome</keyword>
<reference evidence="1 2" key="1">
    <citation type="submission" date="2020-04" db="EMBL/GenBank/DDBJ databases">
        <title>Genome sequence for Sphingorhabdus sp. strain M1.</title>
        <authorList>
            <person name="Park S.-J."/>
        </authorList>
    </citation>
    <scope>NUCLEOTIDE SEQUENCE [LARGE SCALE GENOMIC DNA]</scope>
    <source>
        <strain evidence="1 2">JK6</strain>
    </source>
</reference>
<protein>
    <submittedName>
        <fullName evidence="1">Uncharacterized protein</fullName>
    </submittedName>
</protein>
<accession>A0A6H2DKU8</accession>
<organism evidence="1 2">
    <name type="scientific">Parasphingorhabdus halotolerans</name>
    <dbReference type="NCBI Taxonomy" id="2725558"/>
    <lineage>
        <taxon>Bacteria</taxon>
        <taxon>Pseudomonadati</taxon>
        <taxon>Pseudomonadota</taxon>
        <taxon>Alphaproteobacteria</taxon>
        <taxon>Sphingomonadales</taxon>
        <taxon>Sphingomonadaceae</taxon>
        <taxon>Parasphingorhabdus</taxon>
    </lineage>
</organism>
<dbReference type="AlphaFoldDB" id="A0A6H2DKU8"/>
<dbReference type="KEGG" id="phao:HF685_06520"/>
<dbReference type="EMBL" id="CP051217">
    <property type="protein sequence ID" value="QJB68974.1"/>
    <property type="molecule type" value="Genomic_DNA"/>
</dbReference>
<dbReference type="RefSeq" id="WP_168818816.1">
    <property type="nucleotide sequence ID" value="NZ_CP051217.1"/>
</dbReference>
<dbReference type="Proteomes" id="UP000501600">
    <property type="component" value="Chromosome"/>
</dbReference>
<gene>
    <name evidence="1" type="ORF">HF685_06520</name>
</gene>
<name>A0A6H2DKU8_9SPHN</name>
<proteinExistence type="predicted"/>
<evidence type="ECO:0000313" key="2">
    <source>
        <dbReference type="Proteomes" id="UP000501600"/>
    </source>
</evidence>
<evidence type="ECO:0000313" key="1">
    <source>
        <dbReference type="EMBL" id="QJB68974.1"/>
    </source>
</evidence>
<sequence length="87" mass="10166">MVDFNKLEDTKVFELFPVQYGCGTHPYTGYHVRLREWIKPNGFEDKDGVICLTCDAEDATEFCHHIDELIEDLEKLKAVARRKIYEA</sequence>